<dbReference type="OMA" id="HIPSKDC"/>
<dbReference type="STRING" id="126957.T1J2K7"/>
<reference evidence="6" key="2">
    <citation type="submission" date="2015-02" db="UniProtKB">
        <authorList>
            <consortium name="EnsemblMetazoa"/>
        </authorList>
    </citation>
    <scope>IDENTIFICATION</scope>
</reference>
<dbReference type="SUPFAM" id="SSF51197">
    <property type="entry name" value="Clavaminate synthase-like"/>
    <property type="match status" value="1"/>
</dbReference>
<dbReference type="GO" id="GO:0051213">
    <property type="term" value="F:dioxygenase activity"/>
    <property type="evidence" value="ECO:0007669"/>
    <property type="project" value="UniProtKB-KW"/>
</dbReference>
<keyword evidence="7" id="KW-1185">Reference proteome</keyword>
<reference evidence="7" key="1">
    <citation type="submission" date="2011-05" db="EMBL/GenBank/DDBJ databases">
        <authorList>
            <person name="Richards S.R."/>
            <person name="Qu J."/>
            <person name="Jiang H."/>
            <person name="Jhangiani S.N."/>
            <person name="Agravi P."/>
            <person name="Goodspeed R."/>
            <person name="Gross S."/>
            <person name="Mandapat C."/>
            <person name="Jackson L."/>
            <person name="Mathew T."/>
            <person name="Pu L."/>
            <person name="Thornton R."/>
            <person name="Saada N."/>
            <person name="Wilczek-Boney K.B."/>
            <person name="Lee S."/>
            <person name="Kovar C."/>
            <person name="Wu Y."/>
            <person name="Scherer S.E."/>
            <person name="Worley K.C."/>
            <person name="Muzny D.M."/>
            <person name="Gibbs R."/>
        </authorList>
    </citation>
    <scope>NUCLEOTIDE SEQUENCE</scope>
    <source>
        <strain evidence="7">Brora</strain>
    </source>
</reference>
<dbReference type="eggNOG" id="KOG3696">
    <property type="taxonomic scope" value="Eukaryota"/>
</dbReference>
<feature type="domain" description="Aspartyl/asparaginy/proline hydroxylase" evidence="5">
    <location>
        <begin position="140"/>
        <end position="291"/>
    </location>
</feature>
<evidence type="ECO:0000256" key="2">
    <source>
        <dbReference type="ARBA" id="ARBA00022964"/>
    </source>
</evidence>
<protein>
    <recommendedName>
        <fullName evidence="5">Aspartyl/asparaginy/proline hydroxylase domain-containing protein</fullName>
    </recommendedName>
</protein>
<keyword evidence="3" id="KW-0560">Oxidoreductase</keyword>
<keyword evidence="4" id="KW-0472">Membrane</keyword>
<dbReference type="Gene3D" id="2.60.120.330">
    <property type="entry name" value="B-lactam Antibiotic, Isopenicillin N Synthase, Chain"/>
    <property type="match status" value="1"/>
</dbReference>
<evidence type="ECO:0000256" key="4">
    <source>
        <dbReference type="SAM" id="Phobius"/>
    </source>
</evidence>
<accession>T1J2K7</accession>
<evidence type="ECO:0000259" key="5">
    <source>
        <dbReference type="Pfam" id="PF05118"/>
    </source>
</evidence>
<dbReference type="AlphaFoldDB" id="T1J2K7"/>
<dbReference type="GO" id="GO:0016020">
    <property type="term" value="C:membrane"/>
    <property type="evidence" value="ECO:0007669"/>
    <property type="project" value="TreeGrafter"/>
</dbReference>
<dbReference type="InterPro" id="IPR007803">
    <property type="entry name" value="Asp/Arg/Pro-Hydrxlase"/>
</dbReference>
<keyword evidence="4" id="KW-0812">Transmembrane</keyword>
<keyword evidence="2" id="KW-0223">Dioxygenase</keyword>
<dbReference type="EMBL" id="JH431806">
    <property type="status" value="NOT_ANNOTATED_CDS"/>
    <property type="molecule type" value="Genomic_DNA"/>
</dbReference>
<organism evidence="6 7">
    <name type="scientific">Strigamia maritima</name>
    <name type="common">European centipede</name>
    <name type="synonym">Geophilus maritimus</name>
    <dbReference type="NCBI Taxonomy" id="126957"/>
    <lineage>
        <taxon>Eukaryota</taxon>
        <taxon>Metazoa</taxon>
        <taxon>Ecdysozoa</taxon>
        <taxon>Arthropoda</taxon>
        <taxon>Myriapoda</taxon>
        <taxon>Chilopoda</taxon>
        <taxon>Pleurostigmophora</taxon>
        <taxon>Geophilomorpha</taxon>
        <taxon>Linotaeniidae</taxon>
        <taxon>Strigamia</taxon>
    </lineage>
</organism>
<dbReference type="Pfam" id="PF05118">
    <property type="entry name" value="Asp_Arg_Hydrox"/>
    <property type="match status" value="1"/>
</dbReference>
<proteinExistence type="inferred from homology"/>
<feature type="transmembrane region" description="Helical" evidence="4">
    <location>
        <begin position="20"/>
        <end position="39"/>
    </location>
</feature>
<evidence type="ECO:0000256" key="3">
    <source>
        <dbReference type="ARBA" id="ARBA00023002"/>
    </source>
</evidence>
<keyword evidence="4" id="KW-1133">Transmembrane helix</keyword>
<dbReference type="PhylomeDB" id="T1J2K7"/>
<sequence>MTPQGCSSVFLCEQNEDVHTGQLFIALLFGVFVSVLIWYGHKWFSDTFQSNCSSKSCIRCHSTGTIHTNALKRFHELEKSTSIDITVRIKLAVTNGGKQNLYKYPTQKPNILYIPNLNTKGWLDSREYYLEDTKALRRGFQVISEEFETVFTIHRSNWIVNRVPSGQWSMFYFMNQGEWVKKNCQLCPKTVAILKSLKNFMDGSVFANSGFSVMMPHTEIDPHFGPTNARLRCHLALKVTNKSTLCVDNETRNWKTAKCLLFDDSFIHFASHKGNYFDGPRAILMVDLWNPWLTLTERYIVQKCYSPTD</sequence>
<evidence type="ECO:0000313" key="6">
    <source>
        <dbReference type="EnsemblMetazoa" id="SMAR007802-PA"/>
    </source>
</evidence>
<dbReference type="EnsemblMetazoa" id="SMAR007802-RA">
    <property type="protein sequence ID" value="SMAR007802-PA"/>
    <property type="gene ID" value="SMAR007802"/>
</dbReference>
<dbReference type="PANTHER" id="PTHR46332:SF5">
    <property type="entry name" value="ASPARTATE BETA-HYDROXYLASE DOMAIN CONTAINING 2"/>
    <property type="match status" value="1"/>
</dbReference>
<dbReference type="Proteomes" id="UP000014500">
    <property type="component" value="Unassembled WGS sequence"/>
</dbReference>
<name>T1J2K7_STRMM</name>
<dbReference type="InterPro" id="IPR051821">
    <property type="entry name" value="Asp/Asn_beta-hydroxylase"/>
</dbReference>
<comment type="similarity">
    <text evidence="1">Belongs to the aspartyl/asparaginyl beta-hydroxylase family.</text>
</comment>
<evidence type="ECO:0000256" key="1">
    <source>
        <dbReference type="ARBA" id="ARBA00007730"/>
    </source>
</evidence>
<dbReference type="HOGENOM" id="CLU_059279_1_0_1"/>
<evidence type="ECO:0000313" key="7">
    <source>
        <dbReference type="Proteomes" id="UP000014500"/>
    </source>
</evidence>
<dbReference type="InterPro" id="IPR027443">
    <property type="entry name" value="IPNS-like_sf"/>
</dbReference>
<dbReference type="PANTHER" id="PTHR46332">
    <property type="entry name" value="ASPARTATE BETA-HYDROXYLASE DOMAIN-CONTAINING PROTEIN 2"/>
    <property type="match status" value="1"/>
</dbReference>